<dbReference type="RefSeq" id="WP_007281161.1">
    <property type="nucleotide sequence ID" value="NZ_ABCK01000038.1"/>
</dbReference>
<dbReference type="STRING" id="313628.LNTAR_01862"/>
<dbReference type="Gene3D" id="2.60.120.260">
    <property type="entry name" value="Galactose-binding domain-like"/>
    <property type="match status" value="2"/>
</dbReference>
<dbReference type="PANTHER" id="PTHR34987">
    <property type="entry name" value="C, PUTATIVE (AFU_ORTHOLOGUE AFUA_3G02880)-RELATED"/>
    <property type="match status" value="1"/>
</dbReference>
<dbReference type="Pfam" id="PF17390">
    <property type="entry name" value="Bac_rhamnosid_C"/>
    <property type="match status" value="1"/>
</dbReference>
<dbReference type="eggNOG" id="COG3408">
    <property type="taxonomic scope" value="Bacteria"/>
</dbReference>
<dbReference type="InterPro" id="IPR032790">
    <property type="entry name" value="GDE_C"/>
</dbReference>
<dbReference type="InterPro" id="IPR012341">
    <property type="entry name" value="6hp_glycosidase-like_sf"/>
</dbReference>
<dbReference type="Gene3D" id="2.60.420.10">
    <property type="entry name" value="Maltose phosphorylase, domain 3"/>
    <property type="match status" value="1"/>
</dbReference>
<name>A6DTL3_9BACT</name>
<dbReference type="GO" id="GO:0005975">
    <property type="term" value="P:carbohydrate metabolic process"/>
    <property type="evidence" value="ECO:0007669"/>
    <property type="project" value="InterPro"/>
</dbReference>
<dbReference type="InterPro" id="IPR008928">
    <property type="entry name" value="6-hairpin_glycosidase_sf"/>
</dbReference>
<feature type="domain" description="Alpha-L-rhamnosidase C-terminal" evidence="2">
    <location>
        <begin position="851"/>
        <end position="901"/>
    </location>
</feature>
<dbReference type="Proteomes" id="UP000004947">
    <property type="component" value="Unassembled WGS sequence"/>
</dbReference>
<comment type="caution">
    <text evidence="3">The sequence shown here is derived from an EMBL/GenBank/DDBJ whole genome shotgun (WGS) entry which is preliminary data.</text>
</comment>
<accession>A6DTL3</accession>
<sequence>MKLAPYPKSFEGSWIWESDESDKCILSYEFYLKEIPASADFWFAVGEFAHIYVNGMHLTYGPHAGSSNIYSINYLDITFLLQSGRNNITVLASAPDLSLYSRPKTPKGFWAQILIDESEHFATGPDWKAAPASHILNAPPRRSAGCLPVQSFDLRHHNLQEFFDGKSELNNQAQLLRKAEATQFNPYSQTLRESSSNPFPKIRALGLFDQVLPSMHIDFSSVYTEPGAYVATSYFYIEEEVKTEILTFSDSAFKIFINGFLINEQGSQTFINDADPSWHQEMSAMERGDLHPMCAATLKQGWNSLRILSYADKHSQRLALNFVSLSLEEAIPHIQRDKNSERGHLLAGPLNIPFPNLAGSLNFNLLHFTPVPLNSFSDISIFLQACTYKAESYDEDGSKTITLAPNQYLCYDIEQIRSGCVRISIDTPQDSDIFLVFAESFNDGIPRSLHPLHGRRAIHVKLKAGRNNWEDFFPVGLRYVFILSAANFDININDVQLLALQKPESTGTKFEGPDSDMNEIWKRSLSTLNSCSEYSYMDSPTGRRAQFLRDTALQSIYAMTATGQYEQAKTSLIEFSHGQYETGELPSVYPSSYLYTVGESSMYWVIWLQQYLLHTNDTETAETLLTTLKEIVNYYYFFENDDELLAGSVAILSSQIPDDAPMAPNTIFTSFNCIYLRMQSAVSWIYSFLDLDEDTQKVRDKMLRISKNLRSLCWDSNNKLFADWNSDGTQSNTHSVESNFLAMNAGIIPSNSINDFLNQATSQEKPHLKLEFLHPKSPFLYDLVTQAATNINLRSWAFDVIKCYWGAMVKDELSTWPEFYDPYNDFSKENTSLCHGIGCGPAQFLINEVAGIRPAAPGYEQIYFNPLIDKMDWARARIKTIHGHIKVEWLKNPEGGVDVSIESAYPVDMIPQLKQEVANNSSFHLSDNISIIGRN</sequence>
<feature type="domain" description="Glycogen debranching enzyme C-terminal" evidence="1">
    <location>
        <begin position="558"/>
        <end position="635"/>
    </location>
</feature>
<dbReference type="AlphaFoldDB" id="A6DTL3"/>
<gene>
    <name evidence="3" type="ORF">LNTAR_01862</name>
</gene>
<dbReference type="Gene3D" id="1.50.10.10">
    <property type="match status" value="1"/>
</dbReference>
<keyword evidence="4" id="KW-1185">Reference proteome</keyword>
<evidence type="ECO:0000259" key="1">
    <source>
        <dbReference type="Pfam" id="PF06202"/>
    </source>
</evidence>
<dbReference type="Pfam" id="PF06202">
    <property type="entry name" value="GDE_C"/>
    <property type="match status" value="1"/>
</dbReference>
<dbReference type="OrthoDB" id="9815108at2"/>
<organism evidence="3 4">
    <name type="scientific">Lentisphaera araneosa HTCC2155</name>
    <dbReference type="NCBI Taxonomy" id="313628"/>
    <lineage>
        <taxon>Bacteria</taxon>
        <taxon>Pseudomonadati</taxon>
        <taxon>Lentisphaerota</taxon>
        <taxon>Lentisphaeria</taxon>
        <taxon>Lentisphaerales</taxon>
        <taxon>Lentisphaeraceae</taxon>
        <taxon>Lentisphaera</taxon>
    </lineage>
</organism>
<evidence type="ECO:0000259" key="2">
    <source>
        <dbReference type="Pfam" id="PF17390"/>
    </source>
</evidence>
<evidence type="ECO:0000313" key="4">
    <source>
        <dbReference type="Proteomes" id="UP000004947"/>
    </source>
</evidence>
<evidence type="ECO:0000313" key="3">
    <source>
        <dbReference type="EMBL" id="EDM25052.1"/>
    </source>
</evidence>
<dbReference type="InterPro" id="IPR035398">
    <property type="entry name" value="Bac_rhamnosid_C"/>
</dbReference>
<protein>
    <submittedName>
        <fullName evidence="3">Alpha-L-rhamnosidase (Putative)</fullName>
    </submittedName>
</protein>
<dbReference type="PANTHER" id="PTHR34987:SF2">
    <property type="entry name" value="B, PUTATIVE (AFU_ORTHOLOGUE AFUA_7G05040)-RELATED"/>
    <property type="match status" value="1"/>
</dbReference>
<reference evidence="3 4" key="1">
    <citation type="journal article" date="2010" name="J. Bacteriol.">
        <title>Genome sequence of Lentisphaera araneosa HTCC2155T, the type species of the order Lentisphaerales in the phylum Lentisphaerae.</title>
        <authorList>
            <person name="Thrash J.C."/>
            <person name="Cho J.C."/>
            <person name="Vergin K.L."/>
            <person name="Morris R.M."/>
            <person name="Giovannoni S.J."/>
        </authorList>
    </citation>
    <scope>NUCLEOTIDE SEQUENCE [LARGE SCALE GENOMIC DNA]</scope>
    <source>
        <strain evidence="3 4">HTCC2155</strain>
    </source>
</reference>
<dbReference type="SUPFAM" id="SSF48208">
    <property type="entry name" value="Six-hairpin glycosidases"/>
    <property type="match status" value="1"/>
</dbReference>
<dbReference type="EMBL" id="ABCK01000038">
    <property type="protein sequence ID" value="EDM25052.1"/>
    <property type="molecule type" value="Genomic_DNA"/>
</dbReference>
<proteinExistence type="predicted"/>